<dbReference type="AlphaFoldDB" id="A0A1D2JHV9"/>
<evidence type="ECO:0000256" key="1">
    <source>
        <dbReference type="SAM" id="MobiDB-lite"/>
    </source>
</evidence>
<accession>A0A1D2JHV9</accession>
<feature type="compositionally biased region" description="Basic residues" evidence="1">
    <location>
        <begin position="23"/>
        <end position="35"/>
    </location>
</feature>
<feature type="region of interest" description="Disordered" evidence="1">
    <location>
        <begin position="1"/>
        <end position="94"/>
    </location>
</feature>
<feature type="compositionally biased region" description="Polar residues" evidence="1">
    <location>
        <begin position="36"/>
        <end position="48"/>
    </location>
</feature>
<feature type="compositionally biased region" description="Polar residues" evidence="1">
    <location>
        <begin position="70"/>
        <end position="79"/>
    </location>
</feature>
<dbReference type="VEuPathDB" id="FungiDB:PADG_07178"/>
<gene>
    <name evidence="2" type="ORF">ACO22_02777</name>
</gene>
<sequence>MSGLDFLSLSKTRFQGQQGFQPGRHKSHNNHHHSHTYPQPQPTSNTDTRPVPERFAHSASASGLRPASNLHPTTAIRQSPQPPRQDLPRKISPT</sequence>
<organism evidence="2 3">
    <name type="scientific">Paracoccidioides brasiliensis</name>
    <dbReference type="NCBI Taxonomy" id="121759"/>
    <lineage>
        <taxon>Eukaryota</taxon>
        <taxon>Fungi</taxon>
        <taxon>Dikarya</taxon>
        <taxon>Ascomycota</taxon>
        <taxon>Pezizomycotina</taxon>
        <taxon>Eurotiomycetes</taxon>
        <taxon>Eurotiomycetidae</taxon>
        <taxon>Onygenales</taxon>
        <taxon>Ajellomycetaceae</taxon>
        <taxon>Paracoccidioides</taxon>
    </lineage>
</organism>
<proteinExistence type="predicted"/>
<dbReference type="EMBL" id="LZYO01000088">
    <property type="protein sequence ID" value="ODH36494.1"/>
    <property type="molecule type" value="Genomic_DNA"/>
</dbReference>
<evidence type="ECO:0000313" key="3">
    <source>
        <dbReference type="Proteomes" id="UP000242814"/>
    </source>
</evidence>
<name>A0A1D2JHV9_PARBR</name>
<dbReference type="Proteomes" id="UP000242814">
    <property type="component" value="Unassembled WGS sequence"/>
</dbReference>
<comment type="caution">
    <text evidence="2">The sequence shown here is derived from an EMBL/GenBank/DDBJ whole genome shotgun (WGS) entry which is preliminary data.</text>
</comment>
<dbReference type="OrthoDB" id="10569722at2759"/>
<protein>
    <submittedName>
        <fullName evidence="2">Uncharacterized protein</fullName>
    </submittedName>
</protein>
<evidence type="ECO:0000313" key="2">
    <source>
        <dbReference type="EMBL" id="ODH36494.1"/>
    </source>
</evidence>
<reference evidence="2 3" key="1">
    <citation type="submission" date="2016-06" db="EMBL/GenBank/DDBJ databases">
        <authorList>
            <person name="Kjaerup R.B."/>
            <person name="Dalgaard T.S."/>
            <person name="Juul-Madsen H.R."/>
        </authorList>
    </citation>
    <scope>NUCLEOTIDE SEQUENCE [LARGE SCALE GENOMIC DNA]</scope>
    <source>
        <strain evidence="2 3">Pb300</strain>
    </source>
</reference>